<evidence type="ECO:0000256" key="1">
    <source>
        <dbReference type="SAM" id="SignalP"/>
    </source>
</evidence>
<accession>A0A5K4FA57</accession>
<reference evidence="2" key="1">
    <citation type="journal article" date="2012" name="PLoS Negl. Trop. Dis.">
        <title>A systematically improved high quality genome and transcriptome of the human blood fluke Schistosoma mansoni.</title>
        <authorList>
            <person name="Protasio A.V."/>
            <person name="Tsai I.J."/>
            <person name="Babbage A."/>
            <person name="Nichol S."/>
            <person name="Hunt M."/>
            <person name="Aslett M.A."/>
            <person name="De Silva N."/>
            <person name="Velarde G.S."/>
            <person name="Anderson T.J."/>
            <person name="Clark R.C."/>
            <person name="Davidson C."/>
            <person name="Dillon G.P."/>
            <person name="Holroyd N.E."/>
            <person name="LoVerde P.T."/>
            <person name="Lloyd C."/>
            <person name="McQuillan J."/>
            <person name="Oliveira G."/>
            <person name="Otto T.D."/>
            <person name="Parker-Manuel S.J."/>
            <person name="Quail M.A."/>
            <person name="Wilson R.A."/>
            <person name="Zerlotini A."/>
            <person name="Dunne D.W."/>
            <person name="Berriman M."/>
        </authorList>
    </citation>
    <scope>NUCLEOTIDE SEQUENCE [LARGE SCALE GENOMIC DNA]</scope>
    <source>
        <strain evidence="2">Puerto Rican</strain>
    </source>
</reference>
<evidence type="ECO:0000313" key="3">
    <source>
        <dbReference type="WBParaSite" id="Smp_331370.1"/>
    </source>
</evidence>
<keyword evidence="2" id="KW-1185">Reference proteome</keyword>
<dbReference type="AlphaFoldDB" id="A0A5K4FA57"/>
<dbReference type="WBParaSite" id="Smp_331370.1">
    <property type="protein sequence ID" value="Smp_331370.1"/>
    <property type="gene ID" value="Smp_331370"/>
</dbReference>
<name>A0A5K4FA57_SCHMA</name>
<feature type="signal peptide" evidence="1">
    <location>
        <begin position="1"/>
        <end position="18"/>
    </location>
</feature>
<keyword evidence="1" id="KW-0732">Signal</keyword>
<reference evidence="3" key="2">
    <citation type="submission" date="2019-11" db="UniProtKB">
        <authorList>
            <consortium name="WormBaseParasite"/>
        </authorList>
    </citation>
    <scope>IDENTIFICATION</scope>
    <source>
        <strain evidence="3">Puerto Rican</strain>
    </source>
</reference>
<dbReference type="InParanoid" id="A0A5K4FA57"/>
<organism evidence="2 3">
    <name type="scientific">Schistosoma mansoni</name>
    <name type="common">Blood fluke</name>
    <dbReference type="NCBI Taxonomy" id="6183"/>
    <lineage>
        <taxon>Eukaryota</taxon>
        <taxon>Metazoa</taxon>
        <taxon>Spiralia</taxon>
        <taxon>Lophotrochozoa</taxon>
        <taxon>Platyhelminthes</taxon>
        <taxon>Trematoda</taxon>
        <taxon>Digenea</taxon>
        <taxon>Strigeidida</taxon>
        <taxon>Schistosomatoidea</taxon>
        <taxon>Schistosomatidae</taxon>
        <taxon>Schistosoma</taxon>
    </lineage>
</organism>
<evidence type="ECO:0000313" key="2">
    <source>
        <dbReference type="Proteomes" id="UP000008854"/>
    </source>
</evidence>
<proteinExistence type="predicted"/>
<protein>
    <submittedName>
        <fullName evidence="3">Uncharacterized protein</fullName>
    </submittedName>
</protein>
<sequence length="45" mass="5111">MKFYFVISLLLSLAVITTNDPYDFDVIEDTSSDHRGAVRMRDGNS</sequence>
<dbReference type="Proteomes" id="UP000008854">
    <property type="component" value="Unassembled WGS sequence"/>
</dbReference>
<feature type="chain" id="PRO_5040348549" evidence="1">
    <location>
        <begin position="19"/>
        <end position="45"/>
    </location>
</feature>